<accession>A0A7S3K384</accession>
<dbReference type="InterPro" id="IPR009249">
    <property type="entry name" value="Ferredoxin-dep_bilin_Rdtase"/>
</dbReference>
<keyword evidence="2" id="KW-0560">Oxidoreductase</keyword>
<dbReference type="GO" id="GO:0016636">
    <property type="term" value="F:oxidoreductase activity, acting on the CH-CH group of donors, iron-sulfur protein as acceptor"/>
    <property type="evidence" value="ECO:0007669"/>
    <property type="project" value="InterPro"/>
</dbReference>
<dbReference type="Pfam" id="PF05996">
    <property type="entry name" value="Fe_bilin_red"/>
    <property type="match status" value="1"/>
</dbReference>
<keyword evidence="3" id="KW-0732">Signal</keyword>
<evidence type="ECO:0000256" key="1">
    <source>
        <dbReference type="ARBA" id="ARBA00006908"/>
    </source>
</evidence>
<comment type="similarity">
    <text evidence="1">Belongs to the HY2 family.</text>
</comment>
<dbReference type="PANTHER" id="PTHR34557:SF1">
    <property type="entry name" value="PHYTOCHROMOBILIN:FERREDOXIN OXIDOREDUCTASE, CHLOROPLASTIC"/>
    <property type="match status" value="1"/>
</dbReference>
<evidence type="ECO:0000256" key="3">
    <source>
        <dbReference type="SAM" id="SignalP"/>
    </source>
</evidence>
<feature type="chain" id="PRO_5031398742" evidence="3">
    <location>
        <begin position="17"/>
        <end position="326"/>
    </location>
</feature>
<proteinExistence type="inferred from homology"/>
<evidence type="ECO:0000313" key="4">
    <source>
        <dbReference type="EMBL" id="CAE0373520.1"/>
    </source>
</evidence>
<dbReference type="EMBL" id="HBIJ01022018">
    <property type="protein sequence ID" value="CAE0373520.1"/>
    <property type="molecule type" value="Transcribed_RNA"/>
</dbReference>
<dbReference type="AlphaFoldDB" id="A0A7S3K384"/>
<evidence type="ECO:0000256" key="2">
    <source>
        <dbReference type="ARBA" id="ARBA00023002"/>
    </source>
</evidence>
<organism evidence="4">
    <name type="scientific">Aureoumbra lagunensis</name>
    <dbReference type="NCBI Taxonomy" id="44058"/>
    <lineage>
        <taxon>Eukaryota</taxon>
        <taxon>Sar</taxon>
        <taxon>Stramenopiles</taxon>
        <taxon>Ochrophyta</taxon>
        <taxon>Pelagophyceae</taxon>
        <taxon>Pelagomonadales</taxon>
        <taxon>Aureoumbra</taxon>
    </lineage>
</organism>
<gene>
    <name evidence="4" type="ORF">ALAG00032_LOCUS14321</name>
</gene>
<name>A0A7S3K384_9STRA</name>
<reference evidence="4" key="1">
    <citation type="submission" date="2021-01" db="EMBL/GenBank/DDBJ databases">
        <authorList>
            <person name="Corre E."/>
            <person name="Pelletier E."/>
            <person name="Niang G."/>
            <person name="Scheremetjew M."/>
            <person name="Finn R."/>
            <person name="Kale V."/>
            <person name="Holt S."/>
            <person name="Cochrane G."/>
            <person name="Meng A."/>
            <person name="Brown T."/>
            <person name="Cohen L."/>
        </authorList>
    </citation>
    <scope>NUCLEOTIDE SEQUENCE</scope>
    <source>
        <strain evidence="4">CCMP1510</strain>
    </source>
</reference>
<feature type="signal peptide" evidence="3">
    <location>
        <begin position="1"/>
        <end position="16"/>
    </location>
</feature>
<sequence length="326" mass="36662">MVLLLFLLLRYWFTEGLLQQQNYVLGHGQRLKRKMTSLSSLLPPWEQSMSNKSAPLLYMSLYKHQLERLEAMGAKELELPDHLAFAANEAKGSRMGSRCFLIDGIFRRIRMTYFDGGTSIQVFNSLWYPSLDRSDAPLLGIDLLSFGANKANRLLCVIDAQPSAGRNPQTQQVSHDTSRLAAIHAKYVNTLGGTPSAKWYEDSRYFSSQMLYGTTETLGGLDGIAQTLLPAFQSYLDAYIDLVTSVDCNRIEKIQEHTDLTLERHAAYDEFNAARDPAHKLFTSYFGEHFAHDYVHNFLFSLSSSSKSSSLSSSLSSSSKDPNKLL</sequence>
<dbReference type="Gene3D" id="3.40.1500.20">
    <property type="match status" value="1"/>
</dbReference>
<dbReference type="PANTHER" id="PTHR34557">
    <property type="entry name" value="PHYTOCHROMOBILIN:FERREDOXIN OXIDOREDUCTASE, CHLOROPLASTIC"/>
    <property type="match status" value="1"/>
</dbReference>
<dbReference type="GO" id="GO:0050897">
    <property type="term" value="F:cobalt ion binding"/>
    <property type="evidence" value="ECO:0007669"/>
    <property type="project" value="InterPro"/>
</dbReference>
<dbReference type="GO" id="GO:0010024">
    <property type="term" value="P:phytochromobilin biosynthetic process"/>
    <property type="evidence" value="ECO:0007669"/>
    <property type="project" value="InterPro"/>
</dbReference>
<protein>
    <submittedName>
        <fullName evidence="4">Uncharacterized protein</fullName>
    </submittedName>
</protein>